<feature type="transmembrane region" description="Helical" evidence="8">
    <location>
        <begin position="38"/>
        <end position="59"/>
    </location>
</feature>
<dbReference type="GO" id="GO:0005886">
    <property type="term" value="C:plasma membrane"/>
    <property type="evidence" value="ECO:0007669"/>
    <property type="project" value="UniProtKB-SubCell"/>
</dbReference>
<gene>
    <name evidence="8" type="primary">mntP</name>
    <name evidence="9" type="ORF">HMPREF0872_03235</name>
</gene>
<comment type="function">
    <text evidence="8">Probably functions as a manganese efflux pump.</text>
</comment>
<protein>
    <recommendedName>
        <fullName evidence="8">Putative manganese efflux pump MntP</fullName>
    </recommendedName>
</protein>
<feature type="transmembrane region" description="Helical" evidence="8">
    <location>
        <begin position="131"/>
        <end position="150"/>
    </location>
</feature>
<dbReference type="Proteomes" id="UP000029628">
    <property type="component" value="Unassembled WGS sequence"/>
</dbReference>
<keyword evidence="5 8" id="KW-0406">Ion transport</keyword>
<feature type="transmembrane region" description="Helical" evidence="8">
    <location>
        <begin position="162"/>
        <end position="179"/>
    </location>
</feature>
<dbReference type="InterPro" id="IPR022929">
    <property type="entry name" value="Put_MntP"/>
</dbReference>
<evidence type="ECO:0000256" key="3">
    <source>
        <dbReference type="ARBA" id="ARBA00022692"/>
    </source>
</evidence>
<dbReference type="eggNOG" id="COG1971">
    <property type="taxonomic scope" value="Bacteria"/>
</dbReference>
<dbReference type="HAMAP" id="MF_01521">
    <property type="entry name" value="MntP_pump"/>
    <property type="match status" value="1"/>
</dbReference>
<dbReference type="PANTHER" id="PTHR35529">
    <property type="entry name" value="MANGANESE EFFLUX PUMP MNTP-RELATED"/>
    <property type="match status" value="1"/>
</dbReference>
<keyword evidence="10" id="KW-1185">Reference proteome</keyword>
<sequence>MSLVEVILIAIGLAMDAFGVSVSKGLMLTEKETHKKVILPLLFGIFQMLMPIIGWAIGVQFADTIAAYDHWIILVLLSYLGITMIRNSFDDTEDQEITTGWGEMLMLSIATSVDAMAVGITFAFLSVNVVYASSIIGIITFFISLVGIYAGRLLGNFFKSRAEMIGGIILLLIGVKILFQHLGYIS</sequence>
<comment type="subcellular location">
    <subcellularLocation>
        <location evidence="8">Cell membrane</location>
        <topology evidence="8">Multi-pass membrane protein</topology>
    </subcellularLocation>
</comment>
<organism evidence="9 10">
    <name type="scientific">Veillonella montpellierensis DNF00314</name>
    <dbReference type="NCBI Taxonomy" id="1401067"/>
    <lineage>
        <taxon>Bacteria</taxon>
        <taxon>Bacillati</taxon>
        <taxon>Bacillota</taxon>
        <taxon>Negativicutes</taxon>
        <taxon>Veillonellales</taxon>
        <taxon>Veillonellaceae</taxon>
        <taxon>Veillonella</taxon>
    </lineage>
</organism>
<dbReference type="Pfam" id="PF02659">
    <property type="entry name" value="Mntp"/>
    <property type="match status" value="1"/>
</dbReference>
<comment type="caution">
    <text evidence="9">The sequence shown here is derived from an EMBL/GenBank/DDBJ whole genome shotgun (WGS) entry which is preliminary data.</text>
</comment>
<dbReference type="RefSeq" id="WP_038151764.1">
    <property type="nucleotide sequence ID" value="NZ_JRNT01000007.1"/>
</dbReference>
<feature type="transmembrane region" description="Helical" evidence="8">
    <location>
        <begin position="65"/>
        <end position="85"/>
    </location>
</feature>
<accession>A0A096CQW9</accession>
<evidence type="ECO:0000256" key="4">
    <source>
        <dbReference type="ARBA" id="ARBA00022989"/>
    </source>
</evidence>
<evidence type="ECO:0000256" key="2">
    <source>
        <dbReference type="ARBA" id="ARBA00022475"/>
    </source>
</evidence>
<keyword evidence="3 8" id="KW-0812">Transmembrane</keyword>
<evidence type="ECO:0000256" key="1">
    <source>
        <dbReference type="ARBA" id="ARBA00022448"/>
    </source>
</evidence>
<dbReference type="AlphaFoldDB" id="A0A096CQW9"/>
<name>A0A096CQW9_9FIRM</name>
<keyword evidence="1 8" id="KW-0813">Transport</keyword>
<keyword evidence="2 8" id="KW-1003">Cell membrane</keyword>
<evidence type="ECO:0000256" key="6">
    <source>
        <dbReference type="ARBA" id="ARBA00023136"/>
    </source>
</evidence>
<keyword evidence="6 8" id="KW-0472">Membrane</keyword>
<dbReference type="GO" id="GO:0005384">
    <property type="term" value="F:manganese ion transmembrane transporter activity"/>
    <property type="evidence" value="ECO:0007669"/>
    <property type="project" value="UniProtKB-UniRule"/>
</dbReference>
<proteinExistence type="inferred from homology"/>
<evidence type="ECO:0000256" key="8">
    <source>
        <dbReference type="HAMAP-Rule" id="MF_01521"/>
    </source>
</evidence>
<evidence type="ECO:0000313" key="10">
    <source>
        <dbReference type="Proteomes" id="UP000029628"/>
    </source>
</evidence>
<evidence type="ECO:0000313" key="9">
    <source>
        <dbReference type="EMBL" id="KGF47734.1"/>
    </source>
</evidence>
<evidence type="ECO:0000256" key="5">
    <source>
        <dbReference type="ARBA" id="ARBA00023065"/>
    </source>
</evidence>
<reference evidence="9 10" key="1">
    <citation type="submission" date="2014-07" db="EMBL/GenBank/DDBJ databases">
        <authorList>
            <person name="McCorrison J."/>
            <person name="Sanka R."/>
            <person name="Torralba M."/>
            <person name="Gillis M."/>
            <person name="Haft D.H."/>
            <person name="Methe B."/>
            <person name="Sutton G."/>
            <person name="Nelson K.E."/>
        </authorList>
    </citation>
    <scope>NUCLEOTIDE SEQUENCE [LARGE SCALE GENOMIC DNA]</scope>
    <source>
        <strain evidence="9 10">DNF00314</strain>
    </source>
</reference>
<keyword evidence="7 8" id="KW-0464">Manganese</keyword>
<dbReference type="EMBL" id="JRNT01000007">
    <property type="protein sequence ID" value="KGF47734.1"/>
    <property type="molecule type" value="Genomic_DNA"/>
</dbReference>
<dbReference type="PANTHER" id="PTHR35529:SF1">
    <property type="entry name" value="MANGANESE EFFLUX PUMP MNTP-RELATED"/>
    <property type="match status" value="1"/>
</dbReference>
<feature type="transmembrane region" description="Helical" evidence="8">
    <location>
        <begin position="105"/>
        <end position="125"/>
    </location>
</feature>
<keyword evidence="4 8" id="KW-1133">Transmembrane helix</keyword>
<comment type="similarity">
    <text evidence="8">Belongs to the MntP (TC 9.B.29) family.</text>
</comment>
<dbReference type="InterPro" id="IPR003810">
    <property type="entry name" value="Mntp/YtaF"/>
</dbReference>
<feature type="transmembrane region" description="Helical" evidence="8">
    <location>
        <begin position="6"/>
        <end position="26"/>
    </location>
</feature>
<evidence type="ECO:0000256" key="7">
    <source>
        <dbReference type="ARBA" id="ARBA00023211"/>
    </source>
</evidence>